<gene>
    <name evidence="20" type="ORF">EDC18_104215</name>
</gene>
<feature type="transmembrane region" description="Helical" evidence="19">
    <location>
        <begin position="12"/>
        <end position="38"/>
    </location>
</feature>
<feature type="transmembrane region" description="Helical" evidence="19">
    <location>
        <begin position="128"/>
        <end position="150"/>
    </location>
</feature>
<evidence type="ECO:0000256" key="19">
    <source>
        <dbReference type="SAM" id="Phobius"/>
    </source>
</evidence>
<dbReference type="EMBL" id="SMAL01000004">
    <property type="protein sequence ID" value="TCT15065.1"/>
    <property type="molecule type" value="Genomic_DNA"/>
</dbReference>
<comment type="catalytic activity">
    <reaction evidence="1 18">
        <text>a 1,2-diacyl-sn-glycero-3-phosphate + CTP + H(+) = a CDP-1,2-diacyl-sn-glycerol + diphosphate</text>
        <dbReference type="Rhea" id="RHEA:16229"/>
        <dbReference type="ChEBI" id="CHEBI:15378"/>
        <dbReference type="ChEBI" id="CHEBI:33019"/>
        <dbReference type="ChEBI" id="CHEBI:37563"/>
        <dbReference type="ChEBI" id="CHEBI:58332"/>
        <dbReference type="ChEBI" id="CHEBI:58608"/>
        <dbReference type="EC" id="2.7.7.41"/>
    </reaction>
</comment>
<proteinExistence type="inferred from homology"/>
<evidence type="ECO:0000313" key="21">
    <source>
        <dbReference type="Proteomes" id="UP000294902"/>
    </source>
</evidence>
<dbReference type="PANTHER" id="PTHR46382">
    <property type="entry name" value="PHOSPHATIDATE CYTIDYLYLTRANSFERASE"/>
    <property type="match status" value="1"/>
</dbReference>
<keyword evidence="12 18" id="KW-0548">Nucleotidyltransferase</keyword>
<dbReference type="PROSITE" id="PS01315">
    <property type="entry name" value="CDS"/>
    <property type="match status" value="1"/>
</dbReference>
<dbReference type="UniPathway" id="UPA00557">
    <property type="reaction ID" value="UER00614"/>
</dbReference>
<keyword evidence="15 19" id="KW-0472">Membrane</keyword>
<feature type="transmembrane region" description="Helical" evidence="19">
    <location>
        <begin position="101"/>
        <end position="122"/>
    </location>
</feature>
<evidence type="ECO:0000256" key="12">
    <source>
        <dbReference type="ARBA" id="ARBA00022695"/>
    </source>
</evidence>
<dbReference type="GO" id="GO:0005886">
    <property type="term" value="C:plasma membrane"/>
    <property type="evidence" value="ECO:0007669"/>
    <property type="project" value="UniProtKB-SubCell"/>
</dbReference>
<evidence type="ECO:0000256" key="4">
    <source>
        <dbReference type="ARBA" id="ARBA00005189"/>
    </source>
</evidence>
<accession>A0A4R3MMJ0</accession>
<sequence>MKIRLLSSIIGFPIALFIVIYGDLLLLTSISIIAFIGLVEIFRAFNVKSMSVKVIGYFTHFIYFIILAYNQNTYMTYLISFYLLCLLILFVLQYPKFEINTILYVFFSFFYVSFLFSHIYLVRNIPEYGIWLVWLIFISAWGSDTFAYATGLTIGKNLLAPELSPKKTKEGAIGGVVGATLLACIFGYFFTVINDLNSVYIVLFAIVAGIASILSQIGDLAASAIKRKVQIKDFGNLIPGHGGILDRFDSIIFTAPFVYYVVTIFIN</sequence>
<evidence type="ECO:0000256" key="8">
    <source>
        <dbReference type="ARBA" id="ARBA00022475"/>
    </source>
</evidence>
<keyword evidence="21" id="KW-1185">Reference proteome</keyword>
<keyword evidence="11 18" id="KW-0812">Transmembrane</keyword>
<evidence type="ECO:0000256" key="13">
    <source>
        <dbReference type="ARBA" id="ARBA00022989"/>
    </source>
</evidence>
<dbReference type="GO" id="GO:0004605">
    <property type="term" value="F:phosphatidate cytidylyltransferase activity"/>
    <property type="evidence" value="ECO:0007669"/>
    <property type="project" value="UniProtKB-EC"/>
</dbReference>
<evidence type="ECO:0000256" key="9">
    <source>
        <dbReference type="ARBA" id="ARBA00022516"/>
    </source>
</evidence>
<protein>
    <recommendedName>
        <fullName evidence="7 18">Phosphatidate cytidylyltransferase</fullName>
        <ecNumber evidence="6 18">2.7.7.41</ecNumber>
    </recommendedName>
</protein>
<keyword evidence="16" id="KW-0594">Phospholipid biosynthesis</keyword>
<comment type="caution">
    <text evidence="20">The sequence shown here is derived from an EMBL/GenBank/DDBJ whole genome shotgun (WGS) entry which is preliminary data.</text>
</comment>
<keyword evidence="10 18" id="KW-0808">Transferase</keyword>
<comment type="pathway">
    <text evidence="4">Lipid metabolism.</text>
</comment>
<keyword evidence="9" id="KW-0444">Lipid biosynthesis</keyword>
<evidence type="ECO:0000256" key="14">
    <source>
        <dbReference type="ARBA" id="ARBA00023098"/>
    </source>
</evidence>
<comment type="subcellular location">
    <subcellularLocation>
        <location evidence="2">Cell membrane</location>
        <topology evidence="2">Multi-pass membrane protein</topology>
    </subcellularLocation>
</comment>
<keyword evidence="8" id="KW-1003">Cell membrane</keyword>
<dbReference type="AlphaFoldDB" id="A0A4R3MMJ0"/>
<dbReference type="EC" id="2.7.7.41" evidence="6 18"/>
<feature type="transmembrane region" description="Helical" evidence="19">
    <location>
        <begin position="199"/>
        <end position="222"/>
    </location>
</feature>
<evidence type="ECO:0000256" key="2">
    <source>
        <dbReference type="ARBA" id="ARBA00004651"/>
    </source>
</evidence>
<evidence type="ECO:0000256" key="17">
    <source>
        <dbReference type="ARBA" id="ARBA00023264"/>
    </source>
</evidence>
<dbReference type="PANTHER" id="PTHR46382:SF1">
    <property type="entry name" value="PHOSPHATIDATE CYTIDYLYLTRANSFERASE"/>
    <property type="match status" value="1"/>
</dbReference>
<evidence type="ECO:0000256" key="6">
    <source>
        <dbReference type="ARBA" id="ARBA00012487"/>
    </source>
</evidence>
<dbReference type="RefSeq" id="WP_132252008.1">
    <property type="nucleotide sequence ID" value="NZ_SMAL01000004.1"/>
</dbReference>
<organism evidence="20 21">
    <name type="scientific">Natranaerovirga pectinivora</name>
    <dbReference type="NCBI Taxonomy" id="682400"/>
    <lineage>
        <taxon>Bacteria</taxon>
        <taxon>Bacillati</taxon>
        <taxon>Bacillota</taxon>
        <taxon>Clostridia</taxon>
        <taxon>Lachnospirales</taxon>
        <taxon>Natranaerovirgaceae</taxon>
        <taxon>Natranaerovirga</taxon>
    </lineage>
</organism>
<keyword evidence="13 19" id="KW-1133">Transmembrane helix</keyword>
<evidence type="ECO:0000256" key="3">
    <source>
        <dbReference type="ARBA" id="ARBA00005119"/>
    </source>
</evidence>
<name>A0A4R3MMJ0_9FIRM</name>
<comment type="similarity">
    <text evidence="5 18">Belongs to the CDS family.</text>
</comment>
<evidence type="ECO:0000256" key="7">
    <source>
        <dbReference type="ARBA" id="ARBA00019373"/>
    </source>
</evidence>
<evidence type="ECO:0000313" key="20">
    <source>
        <dbReference type="EMBL" id="TCT15065.1"/>
    </source>
</evidence>
<evidence type="ECO:0000256" key="11">
    <source>
        <dbReference type="ARBA" id="ARBA00022692"/>
    </source>
</evidence>
<reference evidence="20 21" key="1">
    <citation type="submission" date="2019-03" db="EMBL/GenBank/DDBJ databases">
        <title>Genomic Encyclopedia of Type Strains, Phase IV (KMG-IV): sequencing the most valuable type-strain genomes for metagenomic binning, comparative biology and taxonomic classification.</title>
        <authorList>
            <person name="Goeker M."/>
        </authorList>
    </citation>
    <scope>NUCLEOTIDE SEQUENCE [LARGE SCALE GENOMIC DNA]</scope>
    <source>
        <strain evidence="20 21">DSM 24629</strain>
    </source>
</reference>
<evidence type="ECO:0000256" key="16">
    <source>
        <dbReference type="ARBA" id="ARBA00023209"/>
    </source>
</evidence>
<evidence type="ECO:0000256" key="10">
    <source>
        <dbReference type="ARBA" id="ARBA00022679"/>
    </source>
</evidence>
<evidence type="ECO:0000256" key="18">
    <source>
        <dbReference type="RuleBase" id="RU003938"/>
    </source>
</evidence>
<keyword evidence="14" id="KW-0443">Lipid metabolism</keyword>
<dbReference type="Proteomes" id="UP000294902">
    <property type="component" value="Unassembled WGS sequence"/>
</dbReference>
<feature type="transmembrane region" description="Helical" evidence="19">
    <location>
        <begin position="50"/>
        <end position="69"/>
    </location>
</feature>
<feature type="transmembrane region" description="Helical" evidence="19">
    <location>
        <begin position="75"/>
        <end position="94"/>
    </location>
</feature>
<dbReference type="InterPro" id="IPR000374">
    <property type="entry name" value="PC_trans"/>
</dbReference>
<feature type="transmembrane region" description="Helical" evidence="19">
    <location>
        <begin position="171"/>
        <end position="193"/>
    </location>
</feature>
<evidence type="ECO:0000256" key="15">
    <source>
        <dbReference type="ARBA" id="ARBA00023136"/>
    </source>
</evidence>
<dbReference type="OrthoDB" id="9799199at2"/>
<comment type="pathway">
    <text evidence="3 18">Phospholipid metabolism; CDP-diacylglycerol biosynthesis; CDP-diacylglycerol from sn-glycerol 3-phosphate: step 3/3.</text>
</comment>
<dbReference type="Pfam" id="PF01148">
    <property type="entry name" value="CTP_transf_1"/>
    <property type="match status" value="1"/>
</dbReference>
<evidence type="ECO:0000256" key="5">
    <source>
        <dbReference type="ARBA" id="ARBA00010185"/>
    </source>
</evidence>
<keyword evidence="17" id="KW-1208">Phospholipid metabolism</keyword>
<dbReference type="GO" id="GO:0016024">
    <property type="term" value="P:CDP-diacylglycerol biosynthetic process"/>
    <property type="evidence" value="ECO:0007669"/>
    <property type="project" value="UniProtKB-UniPathway"/>
</dbReference>
<evidence type="ECO:0000256" key="1">
    <source>
        <dbReference type="ARBA" id="ARBA00001698"/>
    </source>
</evidence>